<name>I3IGW5_9BACT</name>
<sequence length="221" mass="24785">MDLNGFINKHRDKIGTAKDTINKIQDMTESVPCKTATPGEEAVLESYLSSIIKGTSIESLRSFIKSVTKGTFTVTETLVNEIIKNYTPDLSIKFGDGHFILNTPYFVKPMLAYDTCNFTEDTRAITIKLLNLTFIPNALLKTLTTKFPFIELSKAADNTKLITCHLNKIPKLENNKILNSPYLQFITIDHITCEAGKATIKLKVKSEKLWAMLLNNAFSKT</sequence>
<keyword evidence="2" id="KW-1185">Reference proteome</keyword>
<dbReference type="Proteomes" id="UP000002985">
    <property type="component" value="Unassembled WGS sequence"/>
</dbReference>
<protein>
    <submittedName>
        <fullName evidence="1">Uncharacterized protein</fullName>
    </submittedName>
</protein>
<gene>
    <name evidence="1" type="ORF">KSU1_B0103</name>
</gene>
<evidence type="ECO:0000313" key="1">
    <source>
        <dbReference type="EMBL" id="GAB60960.1"/>
    </source>
</evidence>
<dbReference type="STRING" id="247490.KSU1_B0103"/>
<proteinExistence type="predicted"/>
<evidence type="ECO:0000313" key="2">
    <source>
        <dbReference type="Proteomes" id="UP000002985"/>
    </source>
</evidence>
<organism evidence="1 2">
    <name type="scientific">Candidatus Jettenia caeni</name>
    <dbReference type="NCBI Taxonomy" id="247490"/>
    <lineage>
        <taxon>Bacteria</taxon>
        <taxon>Pseudomonadati</taxon>
        <taxon>Planctomycetota</taxon>
        <taxon>Candidatus Brocadiia</taxon>
        <taxon>Candidatus Brocadiales</taxon>
        <taxon>Candidatus Brocadiaceae</taxon>
        <taxon>Candidatus Jettenia</taxon>
    </lineage>
</organism>
<dbReference type="EMBL" id="BAFH01000002">
    <property type="protein sequence ID" value="GAB60960.1"/>
    <property type="molecule type" value="Genomic_DNA"/>
</dbReference>
<accession>I3IGW5</accession>
<comment type="caution">
    <text evidence="1">The sequence shown here is derived from an EMBL/GenBank/DDBJ whole genome shotgun (WGS) entry which is preliminary data.</text>
</comment>
<dbReference type="AlphaFoldDB" id="I3IGW5"/>
<reference evidence="1 2" key="1">
    <citation type="journal article" date="2012" name="FEBS Lett.">
        <title>Anammox organism KSU-1 expresses a NirK-type copper-containing nitrite reductase instead of a NirS-type with cytochrome cd1.</title>
        <authorList>
            <person name="Hira D."/>
            <person name="Toh H."/>
            <person name="Migita C.T."/>
            <person name="Okubo H."/>
            <person name="Nishiyama T."/>
            <person name="Hattori M."/>
            <person name="Furukawa K."/>
            <person name="Fujii T."/>
        </authorList>
    </citation>
    <scope>NUCLEOTIDE SEQUENCE [LARGE SCALE GENOMIC DNA]</scope>
</reference>
<dbReference type="eggNOG" id="ENOG502ZV79">
    <property type="taxonomic scope" value="Bacteria"/>
</dbReference>